<dbReference type="InterPro" id="IPR011047">
    <property type="entry name" value="Quinoprotein_ADH-like_sf"/>
</dbReference>
<dbReference type="OrthoDB" id="9778366at2"/>
<evidence type="ECO:0000313" key="2">
    <source>
        <dbReference type="Proteomes" id="UP000238882"/>
    </source>
</evidence>
<keyword evidence="2" id="KW-1185">Reference proteome</keyword>
<dbReference type="EMBL" id="MSCN01000001">
    <property type="protein sequence ID" value="PQJ79691.1"/>
    <property type="molecule type" value="Genomic_DNA"/>
</dbReference>
<evidence type="ECO:0000313" key="1">
    <source>
        <dbReference type="EMBL" id="PQJ79691.1"/>
    </source>
</evidence>
<dbReference type="Proteomes" id="UP000238882">
    <property type="component" value="Unassembled WGS sequence"/>
</dbReference>
<name>A0A2S7WQZ1_9FLAO</name>
<dbReference type="Gene3D" id="2.130.10.10">
    <property type="entry name" value="YVTN repeat-like/Quinoprotein amine dehydrogenase"/>
    <property type="match status" value="1"/>
</dbReference>
<dbReference type="AlphaFoldDB" id="A0A2S7WQZ1"/>
<accession>A0A2S7WQZ1</accession>
<dbReference type="InterPro" id="IPR015943">
    <property type="entry name" value="WD40/YVTN_repeat-like_dom_sf"/>
</dbReference>
<proteinExistence type="predicted"/>
<sequence>MKYLLYILIFISYGTFAQYDVSKNKNTYTLQDGFNVYEVVSTVFDDLGWLWVSGSNLQLLDTDINKRTAIIQRFDGNRFHTVAVPKHLGKKPINIALVKRTDGCFYAILSYGNEDKLFLINPNTLHFKEVKLPSNEQILNIYLFPYKDYVLGYFRDKDETNLYRINNKLSFKKLEKPIVNKDKNKYPHFSNFIPFDDFYMISDTHSGVRLYDKNGRLLKTISKEDLGLTNKKIDYFLEIDAWFKEDDITYVAFIELQELYQYNPKKNSWTKTAILKKSDDNILFNGKTNADVNGNILKQYIVNSQLQFQIDYNKIDIKKVIQTKLKEEAIIVSRNLEEELYVINDGFFHHYTFKKNNVKTFLEGKSIRAMHQLNKNEILVATELNGWYILNLETQLVKNFTLKHNNQLFIPNSTRGIFEDDTYLWGNNHNGIFSIHKKTKKVETYVYYPVATSTADENFIYYGTYEHNLMKFDKKTKKNIVLKSTKKYDVQGILKVDELIYLTCDEGLLIYENDQIKLHTLPKTALNNNFFIAIAFHKKYGLLVGNSSGELINLTQLKKPFNYCIKTL</sequence>
<protein>
    <submittedName>
        <fullName evidence="1">Uncharacterized protein</fullName>
    </submittedName>
</protein>
<dbReference type="SUPFAM" id="SSF50998">
    <property type="entry name" value="Quinoprotein alcohol dehydrogenase-like"/>
    <property type="match status" value="1"/>
</dbReference>
<organism evidence="1 2">
    <name type="scientific">Polaribacter porphyrae</name>
    <dbReference type="NCBI Taxonomy" id="1137780"/>
    <lineage>
        <taxon>Bacteria</taxon>
        <taxon>Pseudomonadati</taxon>
        <taxon>Bacteroidota</taxon>
        <taxon>Flavobacteriia</taxon>
        <taxon>Flavobacteriales</taxon>
        <taxon>Flavobacteriaceae</taxon>
    </lineage>
</organism>
<dbReference type="RefSeq" id="WP_105016287.1">
    <property type="nucleotide sequence ID" value="NZ_MSCN01000001.1"/>
</dbReference>
<comment type="caution">
    <text evidence="1">The sequence shown here is derived from an EMBL/GenBank/DDBJ whole genome shotgun (WGS) entry which is preliminary data.</text>
</comment>
<reference evidence="1 2" key="1">
    <citation type="submission" date="2016-12" db="EMBL/GenBank/DDBJ databases">
        <title>Trade-off between light-utilization and light-protection in marine flavobacteria.</title>
        <authorList>
            <person name="Kumagai Y."/>
            <person name="Yoshizawa S."/>
            <person name="Kogure K."/>
            <person name="Iwasaki W."/>
        </authorList>
    </citation>
    <scope>NUCLEOTIDE SEQUENCE [LARGE SCALE GENOMIC DNA]</scope>
    <source>
        <strain evidence="1 2">NBRC 108759</strain>
    </source>
</reference>
<gene>
    <name evidence="1" type="ORF">BTO18_11135</name>
</gene>